<gene>
    <name evidence="2" type="ORF">EQG68_10185</name>
</gene>
<feature type="transmembrane region" description="Helical" evidence="1">
    <location>
        <begin position="191"/>
        <end position="215"/>
    </location>
</feature>
<feature type="transmembrane region" description="Helical" evidence="1">
    <location>
        <begin position="78"/>
        <end position="100"/>
    </location>
</feature>
<sequence>MDETQEPDYTYYLAERKRRKTVLKNFVKKNIKRVSSYLSLILVIPALLGGIWQVLELISIRLQLIRFFSASQLIADGIIVMIFLSFTSMGILMIIGIYVIDPPKKPPVPILENDEPKYALGNAISAVLIFGGYHFLMNYLSNDLEAKPTGHNLWMLFMAVAGFLIITFLMLKGFTETKFSLGKVNGLLHYYMSYFIIGGYLYSLSRVFIMFHLIFMVPKDLVNIQQIECKVESLYPKNAHKLQYFNDKYAFIEIYDTIKLAKKDSIAGKILILNFDELLEEKNCGQKNIDENIIKPKIKYD</sequence>
<protein>
    <submittedName>
        <fullName evidence="2">Uncharacterized protein</fullName>
    </submittedName>
</protein>
<keyword evidence="1" id="KW-1133">Transmembrane helix</keyword>
<accession>A0A4V1N481</accession>
<reference evidence="3" key="1">
    <citation type="submission" date="2019-01" db="EMBL/GenBank/DDBJ databases">
        <title>Cytophagaceae bacterium strain CAR-16.</title>
        <authorList>
            <person name="Chen W.-M."/>
        </authorList>
    </citation>
    <scope>NUCLEOTIDE SEQUENCE [LARGE SCALE GENOMIC DNA]</scope>
    <source>
        <strain evidence="3">ICH-30</strain>
    </source>
</reference>
<comment type="caution">
    <text evidence="2">The sequence shown here is derived from an EMBL/GenBank/DDBJ whole genome shotgun (WGS) entry which is preliminary data.</text>
</comment>
<dbReference type="OrthoDB" id="1368261at2"/>
<feature type="transmembrane region" description="Helical" evidence="1">
    <location>
        <begin position="37"/>
        <end position="58"/>
    </location>
</feature>
<organism evidence="2 3">
    <name type="scientific">Flavobacterium piscinae</name>
    <dbReference type="NCBI Taxonomy" id="2506424"/>
    <lineage>
        <taxon>Bacteria</taxon>
        <taxon>Pseudomonadati</taxon>
        <taxon>Bacteroidota</taxon>
        <taxon>Flavobacteriia</taxon>
        <taxon>Flavobacteriales</taxon>
        <taxon>Flavobacteriaceae</taxon>
        <taxon>Flavobacterium</taxon>
    </lineage>
</organism>
<evidence type="ECO:0000256" key="1">
    <source>
        <dbReference type="SAM" id="Phobius"/>
    </source>
</evidence>
<name>A0A4V1N481_9FLAO</name>
<evidence type="ECO:0000313" key="2">
    <source>
        <dbReference type="EMBL" id="RXR31246.1"/>
    </source>
</evidence>
<dbReference type="AlphaFoldDB" id="A0A4V1N481"/>
<keyword evidence="1" id="KW-0812">Transmembrane</keyword>
<dbReference type="RefSeq" id="WP_129464786.1">
    <property type="nucleotide sequence ID" value="NZ_SBKQ01000010.1"/>
</dbReference>
<dbReference type="Proteomes" id="UP000289734">
    <property type="component" value="Unassembled WGS sequence"/>
</dbReference>
<keyword evidence="3" id="KW-1185">Reference proteome</keyword>
<proteinExistence type="predicted"/>
<feature type="transmembrane region" description="Helical" evidence="1">
    <location>
        <begin position="120"/>
        <end position="140"/>
    </location>
</feature>
<dbReference type="EMBL" id="SBKQ01000010">
    <property type="protein sequence ID" value="RXR31246.1"/>
    <property type="molecule type" value="Genomic_DNA"/>
</dbReference>
<evidence type="ECO:0000313" key="3">
    <source>
        <dbReference type="Proteomes" id="UP000289734"/>
    </source>
</evidence>
<feature type="transmembrane region" description="Helical" evidence="1">
    <location>
        <begin position="152"/>
        <end position="171"/>
    </location>
</feature>
<keyword evidence="1" id="KW-0472">Membrane</keyword>